<dbReference type="EMBL" id="KV425560">
    <property type="protein sequence ID" value="KZT27771.1"/>
    <property type="molecule type" value="Genomic_DNA"/>
</dbReference>
<sequence length="83" mass="9013">MSQPHATSATQVKDRQYAHLSASLIRLSHSIGQTADLFAALQVDLDAMRLLAGWHASQFMSVGAATTEEIIQAAEDKEDKDSE</sequence>
<dbReference type="InParanoid" id="A0A165U7T7"/>
<dbReference type="PANTHER" id="PTHR28289:SF1">
    <property type="entry name" value="DASH COMPLEX SUBUNIT HSK3"/>
    <property type="match status" value="1"/>
</dbReference>
<protein>
    <submittedName>
        <fullName evidence="1">Uncharacterized protein</fullName>
    </submittedName>
</protein>
<organism evidence="1 2">
    <name type="scientific">Neolentinus lepideus HHB14362 ss-1</name>
    <dbReference type="NCBI Taxonomy" id="1314782"/>
    <lineage>
        <taxon>Eukaryota</taxon>
        <taxon>Fungi</taxon>
        <taxon>Dikarya</taxon>
        <taxon>Basidiomycota</taxon>
        <taxon>Agaricomycotina</taxon>
        <taxon>Agaricomycetes</taxon>
        <taxon>Gloeophyllales</taxon>
        <taxon>Gloeophyllaceae</taxon>
        <taxon>Neolentinus</taxon>
    </lineage>
</organism>
<dbReference type="GO" id="GO:0042729">
    <property type="term" value="C:DASH complex"/>
    <property type="evidence" value="ECO:0007669"/>
    <property type="project" value="TreeGrafter"/>
</dbReference>
<reference evidence="1 2" key="1">
    <citation type="journal article" date="2016" name="Mol. Biol. Evol.">
        <title>Comparative Genomics of Early-Diverging Mushroom-Forming Fungi Provides Insights into the Origins of Lignocellulose Decay Capabilities.</title>
        <authorList>
            <person name="Nagy L.G."/>
            <person name="Riley R."/>
            <person name="Tritt A."/>
            <person name="Adam C."/>
            <person name="Daum C."/>
            <person name="Floudas D."/>
            <person name="Sun H."/>
            <person name="Yadav J.S."/>
            <person name="Pangilinan J."/>
            <person name="Larsson K.H."/>
            <person name="Matsuura K."/>
            <person name="Barry K."/>
            <person name="Labutti K."/>
            <person name="Kuo R."/>
            <person name="Ohm R.A."/>
            <person name="Bhattacharya S.S."/>
            <person name="Shirouzu T."/>
            <person name="Yoshinaga Y."/>
            <person name="Martin F.M."/>
            <person name="Grigoriev I.V."/>
            <person name="Hibbett D.S."/>
        </authorList>
    </citation>
    <scope>NUCLEOTIDE SEQUENCE [LARGE SCALE GENOMIC DNA]</scope>
    <source>
        <strain evidence="1 2">HHB14362 ss-1</strain>
    </source>
</reference>
<keyword evidence="2" id="KW-1185">Reference proteome</keyword>
<dbReference type="InterPro" id="IPR013183">
    <property type="entry name" value="Hsk3-like"/>
</dbReference>
<dbReference type="OrthoDB" id="3212378at2759"/>
<evidence type="ECO:0000313" key="2">
    <source>
        <dbReference type="Proteomes" id="UP000076761"/>
    </source>
</evidence>
<gene>
    <name evidence="1" type="ORF">NEOLEDRAFT_1130236</name>
</gene>
<dbReference type="InterPro" id="IPR042332">
    <property type="entry name" value="Hsk3"/>
</dbReference>
<dbReference type="GO" id="GO:0051010">
    <property type="term" value="F:microtubule plus-end binding"/>
    <property type="evidence" value="ECO:0007669"/>
    <property type="project" value="TreeGrafter"/>
</dbReference>
<proteinExistence type="predicted"/>
<dbReference type="Proteomes" id="UP000076761">
    <property type="component" value="Unassembled WGS sequence"/>
</dbReference>
<dbReference type="PANTHER" id="PTHR28289">
    <property type="entry name" value="DASH COMPLEX SUBUNIT HSK3"/>
    <property type="match status" value="1"/>
</dbReference>
<accession>A0A165U7T7</accession>
<dbReference type="Pfam" id="PF08227">
    <property type="entry name" value="DASH_Hsk3"/>
    <property type="match status" value="1"/>
</dbReference>
<dbReference type="AlphaFoldDB" id="A0A165U7T7"/>
<dbReference type="GO" id="GO:0008608">
    <property type="term" value="P:attachment of spindle microtubules to kinetochore"/>
    <property type="evidence" value="ECO:0007669"/>
    <property type="project" value="InterPro"/>
</dbReference>
<name>A0A165U7T7_9AGAM</name>
<evidence type="ECO:0000313" key="1">
    <source>
        <dbReference type="EMBL" id="KZT27771.1"/>
    </source>
</evidence>